<protein>
    <recommendedName>
        <fullName evidence="2">NmrA-like domain-containing protein</fullName>
    </recommendedName>
</protein>
<dbReference type="InterPro" id="IPR008030">
    <property type="entry name" value="NmrA-like"/>
</dbReference>
<evidence type="ECO:0000313" key="4">
    <source>
        <dbReference type="Proteomes" id="UP001337655"/>
    </source>
</evidence>
<dbReference type="RefSeq" id="XP_064659669.1">
    <property type="nucleotide sequence ID" value="XM_064802308.1"/>
</dbReference>
<evidence type="ECO:0000259" key="2">
    <source>
        <dbReference type="Pfam" id="PF05368"/>
    </source>
</evidence>
<accession>A0AAV9PBA9</accession>
<feature type="domain" description="NmrA-like" evidence="2">
    <location>
        <begin position="80"/>
        <end position="305"/>
    </location>
</feature>
<keyword evidence="1" id="KW-1133">Transmembrane helix</keyword>
<dbReference type="PANTHER" id="PTHR43162:SF1">
    <property type="entry name" value="PRESTALK A DIFFERENTIATION PROTEIN A"/>
    <property type="match status" value="1"/>
</dbReference>
<keyword evidence="4" id="KW-1185">Reference proteome</keyword>
<gene>
    <name evidence="3" type="ORF">LTR77_005059</name>
</gene>
<dbReference type="GeneID" id="89926403"/>
<keyword evidence="1" id="KW-0812">Transmembrane</keyword>
<comment type="caution">
    <text evidence="3">The sequence shown here is derived from an EMBL/GenBank/DDBJ whole genome shotgun (WGS) entry which is preliminary data.</text>
</comment>
<evidence type="ECO:0000313" key="3">
    <source>
        <dbReference type="EMBL" id="KAK5170471.1"/>
    </source>
</evidence>
<dbReference type="Proteomes" id="UP001337655">
    <property type="component" value="Unassembled WGS sequence"/>
</dbReference>
<dbReference type="AlphaFoldDB" id="A0AAV9PBA9"/>
<dbReference type="InterPro" id="IPR036291">
    <property type="entry name" value="NAD(P)-bd_dom_sf"/>
</dbReference>
<dbReference type="Pfam" id="PF05368">
    <property type="entry name" value="NmrA"/>
    <property type="match status" value="1"/>
</dbReference>
<dbReference type="SUPFAM" id="SSF51735">
    <property type="entry name" value="NAD(P)-binding Rossmann-fold domains"/>
    <property type="match status" value="1"/>
</dbReference>
<proteinExistence type="predicted"/>
<dbReference type="InterPro" id="IPR051604">
    <property type="entry name" value="Ergot_Alk_Oxidoreductase"/>
</dbReference>
<dbReference type="EMBL" id="JAVRRT010000007">
    <property type="protein sequence ID" value="KAK5170471.1"/>
    <property type="molecule type" value="Genomic_DNA"/>
</dbReference>
<dbReference type="Gene3D" id="3.40.50.720">
    <property type="entry name" value="NAD(P)-binding Rossmann-like Domain"/>
    <property type="match status" value="1"/>
</dbReference>
<evidence type="ECO:0000256" key="1">
    <source>
        <dbReference type="SAM" id="Phobius"/>
    </source>
</evidence>
<feature type="transmembrane region" description="Helical" evidence="1">
    <location>
        <begin position="5"/>
        <end position="23"/>
    </location>
</feature>
<name>A0AAV9PBA9_9PEZI</name>
<sequence length="400" mass="44920">MTAKAWYAFVRCFVLVMCGHARLDQQRHLAGTAAGLLLFLVGLAKTFHNLLIMTRRERDQKGCQRSDTSKQDGGVTCLFGRQCSHLIPLLYNKGQYKLRLAAHSQDSAKALESRFPDAEVAITDLTSLASCQKLLHGATSVYHVGPSFHSREKEMGFNMIDAAVAERQRSGNVFEHFVFASVLSTQHRNLMQHDLKSYVEERLFLSPLNWTILKPTNFMDAYPVAMLAQQEKPVLERLWNVEVPNSMIALRDLAEAAAKVLTEREKHYLAEYPLCSTMPLSDRQVAEAISKRTGKEITCVSPPHETGVRKVLTWLFGMKETSSADLVYADTSDDAYAGRALANTGDLRADLAKDEAERLILFYNRRGLLGSPNVLRWVLGREPTTLEEWIESQMKEAGLA</sequence>
<organism evidence="3 4">
    <name type="scientific">Saxophila tyrrhenica</name>
    <dbReference type="NCBI Taxonomy" id="1690608"/>
    <lineage>
        <taxon>Eukaryota</taxon>
        <taxon>Fungi</taxon>
        <taxon>Dikarya</taxon>
        <taxon>Ascomycota</taxon>
        <taxon>Pezizomycotina</taxon>
        <taxon>Dothideomycetes</taxon>
        <taxon>Dothideomycetidae</taxon>
        <taxon>Mycosphaerellales</taxon>
        <taxon>Extremaceae</taxon>
        <taxon>Saxophila</taxon>
    </lineage>
</organism>
<dbReference type="PANTHER" id="PTHR43162">
    <property type="match status" value="1"/>
</dbReference>
<feature type="transmembrane region" description="Helical" evidence="1">
    <location>
        <begin position="29"/>
        <end position="51"/>
    </location>
</feature>
<keyword evidence="1" id="KW-0472">Membrane</keyword>
<reference evidence="3 4" key="1">
    <citation type="submission" date="2023-08" db="EMBL/GenBank/DDBJ databases">
        <title>Black Yeasts Isolated from many extreme environments.</title>
        <authorList>
            <person name="Coleine C."/>
            <person name="Stajich J.E."/>
            <person name="Selbmann L."/>
        </authorList>
    </citation>
    <scope>NUCLEOTIDE SEQUENCE [LARGE SCALE GENOMIC DNA]</scope>
    <source>
        <strain evidence="3 4">CCFEE 5935</strain>
    </source>
</reference>
<dbReference type="Gene3D" id="3.90.25.10">
    <property type="entry name" value="UDP-galactose 4-epimerase, domain 1"/>
    <property type="match status" value="1"/>
</dbReference>